<reference evidence="9" key="1">
    <citation type="submission" date="2022-07" db="EMBL/GenBank/DDBJ databases">
        <title>Genome Sequence of Physisporinus lineatus.</title>
        <authorList>
            <person name="Buettner E."/>
        </authorList>
    </citation>
    <scope>NUCLEOTIDE SEQUENCE</scope>
    <source>
        <strain evidence="9">VT162</strain>
    </source>
</reference>
<gene>
    <name evidence="9" type="ORF">NLI96_g1853</name>
</gene>
<evidence type="ECO:0000256" key="4">
    <source>
        <dbReference type="ARBA" id="ARBA00023163"/>
    </source>
</evidence>
<dbReference type="GO" id="GO:0003677">
    <property type="term" value="F:DNA binding"/>
    <property type="evidence" value="ECO:0007669"/>
    <property type="project" value="InterPro"/>
</dbReference>
<dbReference type="GO" id="GO:0003899">
    <property type="term" value="F:DNA-directed RNA polymerase activity"/>
    <property type="evidence" value="ECO:0007669"/>
    <property type="project" value="InterPro"/>
</dbReference>
<dbReference type="Proteomes" id="UP001212997">
    <property type="component" value="Unassembled WGS sequence"/>
</dbReference>
<dbReference type="CDD" id="cd07032">
    <property type="entry name" value="RNAP_I_II_AC40"/>
    <property type="match status" value="1"/>
</dbReference>
<dbReference type="InterPro" id="IPR011263">
    <property type="entry name" value="DNA-dir_RNA_pol_RpoA/D/Rpb3"/>
</dbReference>
<comment type="similarity">
    <text evidence="6">Belongs to the archaeal Rpo3/eukaryotic RPB3 RNA polymerase subunit family.</text>
</comment>
<evidence type="ECO:0000256" key="2">
    <source>
        <dbReference type="ARBA" id="ARBA00022083"/>
    </source>
</evidence>
<protein>
    <recommendedName>
        <fullName evidence="2">DNA-directed RNA polymerases I and III subunit RPAC1</fullName>
    </recommendedName>
</protein>
<dbReference type="SMART" id="SM00662">
    <property type="entry name" value="RPOLD"/>
    <property type="match status" value="1"/>
</dbReference>
<dbReference type="SUPFAM" id="SSF56553">
    <property type="entry name" value="Insert subdomain of RNA polymerase alpha subunit"/>
    <property type="match status" value="1"/>
</dbReference>
<comment type="caution">
    <text evidence="9">The sequence shown here is derived from an EMBL/GenBank/DDBJ whole genome shotgun (WGS) entry which is preliminary data.</text>
</comment>
<evidence type="ECO:0000313" key="9">
    <source>
        <dbReference type="EMBL" id="KAJ3489815.1"/>
    </source>
</evidence>
<dbReference type="InterPro" id="IPR050518">
    <property type="entry name" value="Rpo3/RPB3_RNA_Pol_subunit"/>
</dbReference>
<dbReference type="HAMAP" id="MF_00320">
    <property type="entry name" value="RNApol_arch_Rpo3"/>
    <property type="match status" value="1"/>
</dbReference>
<comment type="subcellular location">
    <subcellularLocation>
        <location evidence="1">Nucleus</location>
    </subcellularLocation>
</comment>
<name>A0AAD5YHZ0_9APHY</name>
<dbReference type="GO" id="GO:0055029">
    <property type="term" value="C:nuclear DNA-directed RNA polymerase complex"/>
    <property type="evidence" value="ECO:0007669"/>
    <property type="project" value="UniProtKB-ARBA"/>
</dbReference>
<evidence type="ECO:0000256" key="7">
    <source>
        <dbReference type="SAM" id="MobiDB-lite"/>
    </source>
</evidence>
<dbReference type="Pfam" id="PF01193">
    <property type="entry name" value="RNA_pol_L"/>
    <property type="match status" value="1"/>
</dbReference>
<dbReference type="Pfam" id="PF01000">
    <property type="entry name" value="RNA_pol_A_bac"/>
    <property type="match status" value="1"/>
</dbReference>
<keyword evidence="4" id="KW-0804">Transcription</keyword>
<dbReference type="InterPro" id="IPR036643">
    <property type="entry name" value="RNApol_insert_sf"/>
</dbReference>
<dbReference type="GO" id="GO:0005666">
    <property type="term" value="C:RNA polymerase III complex"/>
    <property type="evidence" value="ECO:0007669"/>
    <property type="project" value="TreeGrafter"/>
</dbReference>
<dbReference type="Gene3D" id="3.30.1360.10">
    <property type="entry name" value="RNA polymerase, RBP11-like subunit"/>
    <property type="match status" value="1"/>
</dbReference>
<dbReference type="AlphaFoldDB" id="A0AAD5YHZ0"/>
<evidence type="ECO:0000256" key="5">
    <source>
        <dbReference type="ARBA" id="ARBA00023242"/>
    </source>
</evidence>
<dbReference type="InterPro" id="IPR022842">
    <property type="entry name" value="RNAP_Rpo3/Rpb3/RPAC1"/>
</dbReference>
<dbReference type="GO" id="GO:0006351">
    <property type="term" value="P:DNA-templated transcription"/>
    <property type="evidence" value="ECO:0007669"/>
    <property type="project" value="InterPro"/>
</dbReference>
<dbReference type="PROSITE" id="PS00446">
    <property type="entry name" value="RNA_POL_D_30KD"/>
    <property type="match status" value="1"/>
</dbReference>
<sequence length="386" mass="42544">MASSSSLRPRNAGFPAAPHTTLSKSSHDPRKHVGVHFEHVSNVSNTEYPGHYPGEDHSWNLGKFKQGLRVVVQRVSQRSIEFDLVGVDASIANAFRRIIIAEVPMIAIENVYVWNNTSVIVDEVLSHRLGLVPLNVDPAVLEPRTETGFNSQPNDRNTLVFKLKVACERNPRVAKGAPGEYINDEVKSGHLVWTPQGEQPAVSVFAKRPPAATNPDIVLAKLRPGQEIDMELHAVKGVGQDHAKFCPVATATYRTHPLIILNPSKPVPRHLAKKFAQCFSPGVVTVDDDGNVSIEERNMRRDSVSREVLRHREFDGCVELKRIRDHFIFNVESEGPYAPERLFLESVTVMRDKIATIKRSVEALMSGGPDGAAANGADVDVEMAGT</sequence>
<evidence type="ECO:0000259" key="8">
    <source>
        <dbReference type="SMART" id="SM00662"/>
    </source>
</evidence>
<proteinExistence type="inferred from homology"/>
<feature type="region of interest" description="Disordered" evidence="7">
    <location>
        <begin position="1"/>
        <end position="29"/>
    </location>
</feature>
<dbReference type="PANTHER" id="PTHR11800:SF13">
    <property type="entry name" value="DNA-DIRECTED RNA POLYMERASES I AND III SUBUNIT RPAC1"/>
    <property type="match status" value="1"/>
</dbReference>
<evidence type="ECO:0000313" key="10">
    <source>
        <dbReference type="Proteomes" id="UP001212997"/>
    </source>
</evidence>
<evidence type="ECO:0000256" key="1">
    <source>
        <dbReference type="ARBA" id="ARBA00004123"/>
    </source>
</evidence>
<evidence type="ECO:0000256" key="6">
    <source>
        <dbReference type="ARBA" id="ARBA00025804"/>
    </source>
</evidence>
<dbReference type="SUPFAM" id="SSF55257">
    <property type="entry name" value="RBP11-like subunits of RNA polymerase"/>
    <property type="match status" value="1"/>
</dbReference>
<organism evidence="9 10">
    <name type="scientific">Meripilus lineatus</name>
    <dbReference type="NCBI Taxonomy" id="2056292"/>
    <lineage>
        <taxon>Eukaryota</taxon>
        <taxon>Fungi</taxon>
        <taxon>Dikarya</taxon>
        <taxon>Basidiomycota</taxon>
        <taxon>Agaricomycotina</taxon>
        <taxon>Agaricomycetes</taxon>
        <taxon>Polyporales</taxon>
        <taxon>Meripilaceae</taxon>
        <taxon>Meripilus</taxon>
    </lineage>
</organism>
<dbReference type="GO" id="GO:0046983">
    <property type="term" value="F:protein dimerization activity"/>
    <property type="evidence" value="ECO:0007669"/>
    <property type="project" value="InterPro"/>
</dbReference>
<keyword evidence="5" id="KW-0539">Nucleus</keyword>
<dbReference type="InterPro" id="IPR036603">
    <property type="entry name" value="RBP11-like"/>
</dbReference>
<accession>A0AAD5YHZ0</accession>
<dbReference type="InterPro" id="IPR001514">
    <property type="entry name" value="DNA-dir_RNA_pol_30-40kDasu_CS"/>
</dbReference>
<dbReference type="InterPro" id="IPR033901">
    <property type="entry name" value="RNAPI/III_AC40"/>
</dbReference>
<dbReference type="GO" id="GO:0005736">
    <property type="term" value="C:RNA polymerase I complex"/>
    <property type="evidence" value="ECO:0007669"/>
    <property type="project" value="TreeGrafter"/>
</dbReference>
<keyword evidence="10" id="KW-1185">Reference proteome</keyword>
<dbReference type="Gene3D" id="2.170.120.12">
    <property type="entry name" value="DNA-directed RNA polymerase, insert domain"/>
    <property type="match status" value="1"/>
</dbReference>
<dbReference type="EMBL" id="JANAWD010000038">
    <property type="protein sequence ID" value="KAJ3489815.1"/>
    <property type="molecule type" value="Genomic_DNA"/>
</dbReference>
<dbReference type="InterPro" id="IPR011262">
    <property type="entry name" value="DNA-dir_RNA_pol_insert"/>
</dbReference>
<dbReference type="FunFam" id="2.170.120.12:FF:000003">
    <property type="entry name" value="Dna-directed rna polymerases i and iii subunit"/>
    <property type="match status" value="1"/>
</dbReference>
<evidence type="ECO:0000256" key="3">
    <source>
        <dbReference type="ARBA" id="ARBA00022478"/>
    </source>
</evidence>
<dbReference type="PANTHER" id="PTHR11800">
    <property type="entry name" value="DNA-DIRECTED RNA POLYMERASE"/>
    <property type="match status" value="1"/>
</dbReference>
<keyword evidence="3" id="KW-0240">DNA-directed RNA polymerase</keyword>
<feature type="domain" description="DNA-directed RNA polymerase RpoA/D/Rpb3-type" evidence="8">
    <location>
        <begin position="79"/>
        <end position="360"/>
    </location>
</feature>